<proteinExistence type="predicted"/>
<evidence type="ECO:0000256" key="1">
    <source>
        <dbReference type="SAM" id="SignalP"/>
    </source>
</evidence>
<dbReference type="Pfam" id="PF01547">
    <property type="entry name" value="SBP_bac_1"/>
    <property type="match status" value="1"/>
</dbReference>
<dbReference type="SUPFAM" id="SSF53850">
    <property type="entry name" value="Periplasmic binding protein-like II"/>
    <property type="match status" value="1"/>
</dbReference>
<dbReference type="PANTHER" id="PTHR43649:SF12">
    <property type="entry name" value="DIACETYLCHITOBIOSE BINDING PROTEIN DASA"/>
    <property type="match status" value="1"/>
</dbReference>
<organism evidence="2 3">
    <name type="scientific">Microbacterium hominis</name>
    <dbReference type="NCBI Taxonomy" id="162426"/>
    <lineage>
        <taxon>Bacteria</taxon>
        <taxon>Bacillati</taxon>
        <taxon>Actinomycetota</taxon>
        <taxon>Actinomycetes</taxon>
        <taxon>Micrococcales</taxon>
        <taxon>Microbacteriaceae</taxon>
        <taxon>Microbacterium</taxon>
    </lineage>
</organism>
<dbReference type="Proteomes" id="UP000233276">
    <property type="component" value="Chromosome"/>
</dbReference>
<dbReference type="InterPro" id="IPR050490">
    <property type="entry name" value="Bact_solute-bd_prot1"/>
</dbReference>
<feature type="chain" id="PRO_5039343694" evidence="1">
    <location>
        <begin position="29"/>
        <end position="439"/>
    </location>
</feature>
<dbReference type="RefSeq" id="WP_101306797.1">
    <property type="nucleotide sequence ID" value="NZ_CP025299.1"/>
</dbReference>
<dbReference type="InterPro" id="IPR006059">
    <property type="entry name" value="SBP"/>
</dbReference>
<sequence>MARITGRTRALTAAVILTAAALSISACSSSGDTGTGSTDGAGQTLKLWHYEGADSAMGKAWAEAIDVFEKETGAKVEFEEKSFEQIQKTASQVLDTDAAPDVMEFNKGNATAGFLASTGLISDISDAVAKYGWADKLAPSLQTTAKYTDKGVMGGDTWYGVPNYGEFVGVYYNKDAFAAAGLEIPTTYDEFVKVLDAFVAKGITPLAEAGAEYPLGQLWYQLALSHGDRDWVNDYQLYKNPVDWQGAETTYASDTLKDYVAKGYVAKDVSSIKAEDAGVSFINGTSPIFVSGSWWYGRFTEQATGFDWTMQAFPGSKLSLGSSGNLWVVPENAKNKDLAYTFIDITMRPEIQAIIGNNGGLPVAADPKDITDPKSQELISVFNGVLDQDGLSFYPDWPAPGFYDVIVQQLQGLVTGTQDAATTNANLGKAYDEGTADYR</sequence>
<protein>
    <submittedName>
        <fullName evidence="2">Sugar ABC transporter substrate-binding protein</fullName>
    </submittedName>
</protein>
<dbReference type="Gene3D" id="3.40.190.10">
    <property type="entry name" value="Periplasmic binding protein-like II"/>
    <property type="match status" value="1"/>
</dbReference>
<dbReference type="PROSITE" id="PS51257">
    <property type="entry name" value="PROKAR_LIPOPROTEIN"/>
    <property type="match status" value="1"/>
</dbReference>
<dbReference type="EMBL" id="CP025299">
    <property type="protein sequence ID" value="AUG30553.1"/>
    <property type="molecule type" value="Genomic_DNA"/>
</dbReference>
<evidence type="ECO:0000313" key="3">
    <source>
        <dbReference type="Proteomes" id="UP000233276"/>
    </source>
</evidence>
<evidence type="ECO:0000313" key="2">
    <source>
        <dbReference type="EMBL" id="AUG30553.1"/>
    </source>
</evidence>
<reference evidence="2 3" key="1">
    <citation type="submission" date="2017-12" db="EMBL/GenBank/DDBJ databases">
        <title>Isolation and characterization of estrogens degradatiion strain Microbacterium hominis SJTG1.</title>
        <authorList>
            <person name="Xiong W."/>
            <person name="Yin C."/>
            <person name="Zheng D."/>
            <person name="Liang R."/>
        </authorList>
    </citation>
    <scope>NUCLEOTIDE SEQUENCE [LARGE SCALE GENOMIC DNA]</scope>
    <source>
        <strain evidence="2 3">SJTG1</strain>
    </source>
</reference>
<dbReference type="AlphaFoldDB" id="A0A2K9E0V2"/>
<accession>A0A2K9E0V2</accession>
<feature type="signal peptide" evidence="1">
    <location>
        <begin position="1"/>
        <end position="28"/>
    </location>
</feature>
<dbReference type="KEGG" id="mhos:CXR34_14515"/>
<dbReference type="PANTHER" id="PTHR43649">
    <property type="entry name" value="ARABINOSE-BINDING PROTEIN-RELATED"/>
    <property type="match status" value="1"/>
</dbReference>
<keyword evidence="1" id="KW-0732">Signal</keyword>
<gene>
    <name evidence="2" type="ORF">CXR34_14515</name>
</gene>
<name>A0A2K9E0V2_9MICO</name>